<reference evidence="14" key="1">
    <citation type="submission" date="2022-11" db="UniProtKB">
        <authorList>
            <consortium name="WormBaseParasite"/>
        </authorList>
    </citation>
    <scope>IDENTIFICATION</scope>
</reference>
<evidence type="ECO:0000256" key="4">
    <source>
        <dbReference type="ARBA" id="ARBA00022771"/>
    </source>
</evidence>
<keyword evidence="8" id="KW-0804">Transcription</keyword>
<dbReference type="SMART" id="SM00399">
    <property type="entry name" value="ZnF_C4"/>
    <property type="match status" value="1"/>
</dbReference>
<accession>A0A914DHA9</accession>
<evidence type="ECO:0000313" key="13">
    <source>
        <dbReference type="Proteomes" id="UP000887540"/>
    </source>
</evidence>
<dbReference type="InterPro" id="IPR001628">
    <property type="entry name" value="Znf_hrmn_rcpt"/>
</dbReference>
<proteinExistence type="inferred from homology"/>
<protein>
    <submittedName>
        <fullName evidence="14">Nuclear receptor domain-containing protein</fullName>
    </submittedName>
</protein>
<feature type="domain" description="Nuclear receptor" evidence="11">
    <location>
        <begin position="26"/>
        <end position="101"/>
    </location>
</feature>
<dbReference type="InterPro" id="IPR013088">
    <property type="entry name" value="Znf_NHR/GATA"/>
</dbReference>
<dbReference type="Pfam" id="PF00105">
    <property type="entry name" value="zf-C4"/>
    <property type="match status" value="1"/>
</dbReference>
<evidence type="ECO:0000256" key="7">
    <source>
        <dbReference type="ARBA" id="ARBA00023125"/>
    </source>
</evidence>
<dbReference type="Proteomes" id="UP000887540">
    <property type="component" value="Unplaced"/>
</dbReference>
<evidence type="ECO:0000256" key="3">
    <source>
        <dbReference type="ARBA" id="ARBA00022723"/>
    </source>
</evidence>
<evidence type="ECO:0000256" key="8">
    <source>
        <dbReference type="ARBA" id="ARBA00023163"/>
    </source>
</evidence>
<keyword evidence="9" id="KW-0675">Receptor</keyword>
<dbReference type="InterPro" id="IPR052499">
    <property type="entry name" value="C.elegans_NHRs"/>
</dbReference>
<organism evidence="13 14">
    <name type="scientific">Acrobeloides nanus</name>
    <dbReference type="NCBI Taxonomy" id="290746"/>
    <lineage>
        <taxon>Eukaryota</taxon>
        <taxon>Metazoa</taxon>
        <taxon>Ecdysozoa</taxon>
        <taxon>Nematoda</taxon>
        <taxon>Chromadorea</taxon>
        <taxon>Rhabditida</taxon>
        <taxon>Tylenchina</taxon>
        <taxon>Cephalobomorpha</taxon>
        <taxon>Cephaloboidea</taxon>
        <taxon>Cephalobidae</taxon>
        <taxon>Acrobeloides</taxon>
    </lineage>
</organism>
<dbReference type="PROSITE" id="PS51843">
    <property type="entry name" value="NR_LBD"/>
    <property type="match status" value="1"/>
</dbReference>
<keyword evidence="4" id="KW-0863">Zinc-finger</keyword>
<keyword evidence="6" id="KW-0805">Transcription regulation</keyword>
<evidence type="ECO:0000256" key="5">
    <source>
        <dbReference type="ARBA" id="ARBA00022833"/>
    </source>
</evidence>
<comment type="similarity">
    <text evidence="2">Belongs to the nuclear hormone receptor family.</text>
</comment>
<evidence type="ECO:0000256" key="1">
    <source>
        <dbReference type="ARBA" id="ARBA00004123"/>
    </source>
</evidence>
<dbReference type="SMART" id="SM00430">
    <property type="entry name" value="HOLI"/>
    <property type="match status" value="1"/>
</dbReference>
<keyword evidence="13" id="KW-1185">Reference proteome</keyword>
<dbReference type="CDD" id="cd06960">
    <property type="entry name" value="NR_DBD_HNF4A"/>
    <property type="match status" value="1"/>
</dbReference>
<keyword evidence="7" id="KW-0238">DNA-binding</keyword>
<dbReference type="WBParaSite" id="ACRNAN_scaffold273.g29544.t1">
    <property type="protein sequence ID" value="ACRNAN_scaffold273.g29544.t1"/>
    <property type="gene ID" value="ACRNAN_scaffold273.g29544"/>
</dbReference>
<dbReference type="PRINTS" id="PR00047">
    <property type="entry name" value="STROIDFINGER"/>
</dbReference>
<dbReference type="AlphaFoldDB" id="A0A914DHA9"/>
<dbReference type="GO" id="GO:0000978">
    <property type="term" value="F:RNA polymerase II cis-regulatory region sequence-specific DNA binding"/>
    <property type="evidence" value="ECO:0007669"/>
    <property type="project" value="InterPro"/>
</dbReference>
<evidence type="ECO:0000313" key="14">
    <source>
        <dbReference type="WBParaSite" id="ACRNAN_scaffold273.g29544.t1"/>
    </source>
</evidence>
<dbReference type="Gene3D" id="3.30.50.10">
    <property type="entry name" value="Erythroid Transcription Factor GATA-1, subunit A"/>
    <property type="match status" value="1"/>
</dbReference>
<feature type="domain" description="NR LBD" evidence="12">
    <location>
        <begin position="138"/>
        <end position="390"/>
    </location>
</feature>
<dbReference type="GO" id="GO:0005634">
    <property type="term" value="C:nucleus"/>
    <property type="evidence" value="ECO:0007669"/>
    <property type="project" value="UniProtKB-SubCell"/>
</dbReference>
<dbReference type="InterPro" id="IPR000536">
    <property type="entry name" value="Nucl_hrmn_rcpt_lig-bd"/>
</dbReference>
<evidence type="ECO:0000259" key="12">
    <source>
        <dbReference type="PROSITE" id="PS51843"/>
    </source>
</evidence>
<keyword evidence="10" id="KW-0539">Nucleus</keyword>
<sequence>MDRNNSYFALNLPNQMVMPYYGQDAGNICVVCGDFANGIKYGVFACNGCKGFFRRSVRDNRKYRCRFAADCIVIKDQRNACRACRLQKCLNAGMNPKAVQVERDKQLREIIEAENSGDESPGEGLSDSPIRVQKEVKEMETQTEQEEPPKQQIAILPPLESLDPDFNIPCTLFEREREIWSFEDDYLAYSSSADQKVEVPFEFVYSNPNMVSRRFKMTMAKYRLPCTSWFVHAFYSMHSGRKGLCMTDGTYHPYIGDENYYKREHFMTLFFEELEKIFYPMQNMMVEWKMDVFEYLLFKTIAALQEECCMSEKGRKIVKQAREKYVRSLYKYIRQKVKDPLKAGERLSHFLLLLNPLTALRMKTNELIGGDHQSQTQERRSPIEEEFDALMKDVHRSGVCEPEYIDIIN</sequence>
<keyword evidence="3" id="KW-0479">Metal-binding</keyword>
<dbReference type="GO" id="GO:0008270">
    <property type="term" value="F:zinc ion binding"/>
    <property type="evidence" value="ECO:0007669"/>
    <property type="project" value="UniProtKB-KW"/>
</dbReference>
<dbReference type="FunFam" id="3.30.50.10:FF:000030">
    <property type="entry name" value="Nuclear Hormone Receptor family"/>
    <property type="match status" value="1"/>
</dbReference>
<comment type="subcellular location">
    <subcellularLocation>
        <location evidence="1">Nucleus</location>
    </subcellularLocation>
</comment>
<keyword evidence="5" id="KW-0862">Zinc</keyword>
<evidence type="ECO:0000256" key="2">
    <source>
        <dbReference type="ARBA" id="ARBA00005993"/>
    </source>
</evidence>
<evidence type="ECO:0000256" key="10">
    <source>
        <dbReference type="ARBA" id="ARBA00023242"/>
    </source>
</evidence>
<evidence type="ECO:0000256" key="6">
    <source>
        <dbReference type="ARBA" id="ARBA00023015"/>
    </source>
</evidence>
<dbReference type="PROSITE" id="PS51030">
    <property type="entry name" value="NUCLEAR_REC_DBD_2"/>
    <property type="match status" value="1"/>
</dbReference>
<dbReference type="SUPFAM" id="SSF48508">
    <property type="entry name" value="Nuclear receptor ligand-binding domain"/>
    <property type="match status" value="1"/>
</dbReference>
<dbReference type="SUPFAM" id="SSF57716">
    <property type="entry name" value="Glucocorticoid receptor-like (DNA-binding domain)"/>
    <property type="match status" value="1"/>
</dbReference>
<evidence type="ECO:0000259" key="11">
    <source>
        <dbReference type="PROSITE" id="PS51030"/>
    </source>
</evidence>
<dbReference type="PANTHER" id="PTHR47630">
    <property type="entry name" value="NUCLEAR HORMONE RECEPTOR FAMILY-RELATED-RELATED"/>
    <property type="match status" value="1"/>
</dbReference>
<evidence type="ECO:0000256" key="9">
    <source>
        <dbReference type="ARBA" id="ARBA00023170"/>
    </source>
</evidence>
<dbReference type="PANTHER" id="PTHR47630:SF1">
    <property type="entry name" value="NUCLEAR HORMONE RECEPTOR FAMILY MEMBER NHR-4"/>
    <property type="match status" value="1"/>
</dbReference>
<dbReference type="Pfam" id="PF00104">
    <property type="entry name" value="Hormone_recep"/>
    <property type="match status" value="1"/>
</dbReference>
<name>A0A914DHA9_9BILA</name>
<dbReference type="InterPro" id="IPR035500">
    <property type="entry name" value="NHR-like_dom_sf"/>
</dbReference>
<dbReference type="InterPro" id="IPR049636">
    <property type="entry name" value="HNF4-like_DBD"/>
</dbReference>
<dbReference type="Gene3D" id="1.10.565.10">
    <property type="entry name" value="Retinoid X Receptor"/>
    <property type="match status" value="1"/>
</dbReference>
<dbReference type="GO" id="GO:0003700">
    <property type="term" value="F:DNA-binding transcription factor activity"/>
    <property type="evidence" value="ECO:0007669"/>
    <property type="project" value="InterPro"/>
</dbReference>